<evidence type="ECO:0000259" key="7">
    <source>
        <dbReference type="Pfam" id="PF13324"/>
    </source>
</evidence>
<organism evidence="9 10">
    <name type="scientific">Acrodontium crateriforme</name>
    <dbReference type="NCBI Taxonomy" id="150365"/>
    <lineage>
        <taxon>Eukaryota</taxon>
        <taxon>Fungi</taxon>
        <taxon>Dikarya</taxon>
        <taxon>Ascomycota</taxon>
        <taxon>Pezizomycotina</taxon>
        <taxon>Dothideomycetes</taxon>
        <taxon>Dothideomycetidae</taxon>
        <taxon>Mycosphaerellales</taxon>
        <taxon>Teratosphaeriaceae</taxon>
        <taxon>Acrodontium</taxon>
    </lineage>
</organism>
<feature type="domain" description="Cyclin-D1-binding protein 1-like C-terminal" evidence="8">
    <location>
        <begin position="223"/>
        <end position="322"/>
    </location>
</feature>
<dbReference type="Pfam" id="PF20936">
    <property type="entry name" value="GCIP_C"/>
    <property type="match status" value="1"/>
</dbReference>
<dbReference type="GO" id="GO:0005634">
    <property type="term" value="C:nucleus"/>
    <property type="evidence" value="ECO:0007669"/>
    <property type="project" value="UniProtKB-SubCell"/>
</dbReference>
<evidence type="ECO:0000313" key="9">
    <source>
        <dbReference type="EMBL" id="WPH02872.1"/>
    </source>
</evidence>
<evidence type="ECO:0000256" key="3">
    <source>
        <dbReference type="ARBA" id="ARBA00008940"/>
    </source>
</evidence>
<keyword evidence="6" id="KW-0131">Cell cycle</keyword>
<comment type="similarity">
    <text evidence="3">Belongs to the CCNDBP1 family.</text>
</comment>
<dbReference type="GO" id="GO:0005737">
    <property type="term" value="C:cytoplasm"/>
    <property type="evidence" value="ECO:0007669"/>
    <property type="project" value="UniProtKB-SubCell"/>
</dbReference>
<dbReference type="Gene3D" id="1.20.1410.10">
    <property type="entry name" value="I/LWEQ domain"/>
    <property type="match status" value="1"/>
</dbReference>
<keyword evidence="4" id="KW-0963">Cytoplasm</keyword>
<feature type="domain" description="Cyclin-D1-binding protein 1-like N-terminal" evidence="7">
    <location>
        <begin position="50"/>
        <end position="198"/>
    </location>
</feature>
<comment type="subcellular location">
    <subcellularLocation>
        <location evidence="2">Cytoplasm</location>
    </subcellularLocation>
    <subcellularLocation>
        <location evidence="1">Nucleus</location>
    </subcellularLocation>
</comment>
<dbReference type="PANTHER" id="PTHR15492">
    <property type="entry name" value="CYCLIN D1-BINDING PROTEIN 1"/>
    <property type="match status" value="1"/>
</dbReference>
<keyword evidence="10" id="KW-1185">Reference proteome</keyword>
<proteinExistence type="inferred from homology"/>
<evidence type="ECO:0000256" key="1">
    <source>
        <dbReference type="ARBA" id="ARBA00004123"/>
    </source>
</evidence>
<evidence type="ECO:0000256" key="4">
    <source>
        <dbReference type="ARBA" id="ARBA00022490"/>
    </source>
</evidence>
<evidence type="ECO:0000256" key="5">
    <source>
        <dbReference type="ARBA" id="ARBA00023242"/>
    </source>
</evidence>
<gene>
    <name evidence="9" type="ORF">R9X50_00574000</name>
</gene>
<evidence type="ECO:0000256" key="2">
    <source>
        <dbReference type="ARBA" id="ARBA00004496"/>
    </source>
</evidence>
<dbReference type="InterPro" id="IPR026907">
    <property type="entry name" value="GCIP-like"/>
</dbReference>
<protein>
    <submittedName>
        <fullName evidence="9">Uncharacterized protein</fullName>
    </submittedName>
</protein>
<name>A0AAQ3M8D2_9PEZI</name>
<dbReference type="Gene3D" id="1.20.1420.10">
    <property type="entry name" value="Talin, central domain"/>
    <property type="match status" value="1"/>
</dbReference>
<dbReference type="Pfam" id="PF13324">
    <property type="entry name" value="GCIP_N"/>
    <property type="match status" value="1"/>
</dbReference>
<keyword evidence="5" id="KW-0539">Nucleus</keyword>
<accession>A0AAQ3M8D2</accession>
<evidence type="ECO:0000256" key="6">
    <source>
        <dbReference type="ARBA" id="ARBA00023306"/>
    </source>
</evidence>
<evidence type="ECO:0000259" key="8">
    <source>
        <dbReference type="Pfam" id="PF20936"/>
    </source>
</evidence>
<dbReference type="InterPro" id="IPR049318">
    <property type="entry name" value="GCIP_C"/>
</dbReference>
<evidence type="ECO:0000313" key="10">
    <source>
        <dbReference type="Proteomes" id="UP001303373"/>
    </source>
</evidence>
<sequence>MTTPNAKDQTALSDLLTSTIALLAQFSPTPTLTTQPPPQIPNAPNPLHVLRDAGTLLKAHTTKLSLLAITKPFTPSAIITVLKDLSGTCIPALKSAEQICSHQARETWGAIMSAEVQKRVARTFRELEALLSEIKSLNNGTAIKGRGEGLGSTGVVWEACDALIALDGLGIAGLAVEKAEMYRDTIKDAITELQEWRDGEDVDHEGHEDDLVDEFDEDVHGDDDSFDDLFNAANSMPKDNPELKALVDEADGKLKKIVLLYNALIKRRVKTFKSGDIPEKNVAALDDLIEKLKNVPNLVDELVGSFYDLDEDNAKETLKSCVDEAKTAAGKVDQNWEAKEDEFTNWHKKWEEAIA</sequence>
<dbReference type="InterPro" id="IPR049317">
    <property type="entry name" value="GCIP-like_N"/>
</dbReference>
<dbReference type="EMBL" id="CP138588">
    <property type="protein sequence ID" value="WPH02872.1"/>
    <property type="molecule type" value="Genomic_DNA"/>
</dbReference>
<dbReference type="AlphaFoldDB" id="A0AAQ3M8D2"/>
<dbReference type="Proteomes" id="UP001303373">
    <property type="component" value="Chromosome 9"/>
</dbReference>
<reference evidence="9 10" key="1">
    <citation type="submission" date="2023-11" db="EMBL/GenBank/DDBJ databases">
        <title>An acidophilic fungus is an integral part of prey digestion in a carnivorous sundew plant.</title>
        <authorList>
            <person name="Tsai I.J."/>
        </authorList>
    </citation>
    <scope>NUCLEOTIDE SEQUENCE [LARGE SCALE GENOMIC DNA]</scope>
    <source>
        <strain evidence="9">169a</strain>
    </source>
</reference>
<dbReference type="PANTHER" id="PTHR15492:SF1">
    <property type="entry name" value="CYCLIN-D1-BINDING PROTEIN 1"/>
    <property type="match status" value="1"/>
</dbReference>